<dbReference type="NCBIfam" id="NF000642">
    <property type="entry name" value="PRK00024.1"/>
    <property type="match status" value="1"/>
</dbReference>
<keyword evidence="4" id="KW-0862">Zinc</keyword>
<dbReference type="SUPFAM" id="SSF102712">
    <property type="entry name" value="JAB1/MPN domain"/>
    <property type="match status" value="1"/>
</dbReference>
<dbReference type="OrthoDB" id="9804482at2"/>
<keyword evidence="1" id="KW-0645">Protease</keyword>
<dbReference type="PANTHER" id="PTHR30471:SF3">
    <property type="entry name" value="UPF0758 PROTEIN YEES-RELATED"/>
    <property type="match status" value="1"/>
</dbReference>
<organism evidence="9 10">
    <name type="scientific">Paremcibacter congregatus</name>
    <dbReference type="NCBI Taxonomy" id="2043170"/>
    <lineage>
        <taxon>Bacteria</taxon>
        <taxon>Pseudomonadati</taxon>
        <taxon>Pseudomonadota</taxon>
        <taxon>Alphaproteobacteria</taxon>
        <taxon>Emcibacterales</taxon>
        <taxon>Emcibacteraceae</taxon>
        <taxon>Paremcibacter</taxon>
    </lineage>
</organism>
<dbReference type="InterPro" id="IPR046778">
    <property type="entry name" value="UPF0758_N"/>
</dbReference>
<dbReference type="Pfam" id="PF20582">
    <property type="entry name" value="UPF0758_N"/>
    <property type="match status" value="1"/>
</dbReference>
<feature type="compositionally biased region" description="Basic and acidic residues" evidence="7">
    <location>
        <begin position="1"/>
        <end position="11"/>
    </location>
</feature>
<evidence type="ECO:0000256" key="2">
    <source>
        <dbReference type="ARBA" id="ARBA00022723"/>
    </source>
</evidence>
<evidence type="ECO:0000313" key="10">
    <source>
        <dbReference type="Proteomes" id="UP000229730"/>
    </source>
</evidence>
<comment type="similarity">
    <text evidence="6">Belongs to the UPF0758 family.</text>
</comment>
<dbReference type="InterPro" id="IPR010994">
    <property type="entry name" value="RuvA_2-like"/>
</dbReference>
<evidence type="ECO:0000313" key="9">
    <source>
        <dbReference type="EMBL" id="PHZ83850.1"/>
    </source>
</evidence>
<sequence>MLEVEKKKEPPHFTGHRQRLKDRFRKGGPEAVADYELLELLLYSAIPRRDVKPLAKQMIAHFGSFAETLSASENRLKEVPGVGDTVVTALKLVEAAAQKLALGAILDKPVLSNWKALTDYCHIQMAHQKNEQFRILFLDRKNRLIADEKQQSGTVDHTPVYPREVIKRALELHATAIILVHNHPSGDPTPSRDDIDMTKRIEEAGKQLGVILHDHLIISKSGQTSFKTMGLIS</sequence>
<reference evidence="9 10" key="1">
    <citation type="submission" date="2017-10" db="EMBL/GenBank/DDBJ databases">
        <title>Frigbacter circumglobatus gen. nov. sp. nov., isolated from sediment cultured in situ.</title>
        <authorList>
            <person name="Zhao Z."/>
        </authorList>
    </citation>
    <scope>NUCLEOTIDE SEQUENCE [LARGE SCALE GENOMIC DNA]</scope>
    <source>
        <strain evidence="9 10">ZYL</strain>
    </source>
</reference>
<dbReference type="PROSITE" id="PS50249">
    <property type="entry name" value="MPN"/>
    <property type="match status" value="1"/>
</dbReference>
<dbReference type="Gene3D" id="3.40.140.10">
    <property type="entry name" value="Cytidine Deaminase, domain 2"/>
    <property type="match status" value="1"/>
</dbReference>
<keyword evidence="3" id="KW-0378">Hydrolase</keyword>
<dbReference type="SUPFAM" id="SSF47781">
    <property type="entry name" value="RuvA domain 2-like"/>
    <property type="match status" value="1"/>
</dbReference>
<dbReference type="CDD" id="cd08071">
    <property type="entry name" value="MPN_DUF2466"/>
    <property type="match status" value="1"/>
</dbReference>
<dbReference type="EMBL" id="PDEM01000031">
    <property type="protein sequence ID" value="PHZ83850.1"/>
    <property type="molecule type" value="Genomic_DNA"/>
</dbReference>
<dbReference type="GO" id="GO:0006508">
    <property type="term" value="P:proteolysis"/>
    <property type="evidence" value="ECO:0007669"/>
    <property type="project" value="UniProtKB-KW"/>
</dbReference>
<keyword evidence="5" id="KW-0482">Metalloprotease</keyword>
<dbReference type="InterPro" id="IPR001405">
    <property type="entry name" value="UPF0758"/>
</dbReference>
<feature type="region of interest" description="Disordered" evidence="7">
    <location>
        <begin position="1"/>
        <end position="21"/>
    </location>
</feature>
<dbReference type="RefSeq" id="WP_099474947.1">
    <property type="nucleotide sequence ID" value="NZ_CP041025.1"/>
</dbReference>
<dbReference type="PROSITE" id="PS01302">
    <property type="entry name" value="UPF0758"/>
    <property type="match status" value="1"/>
</dbReference>
<evidence type="ECO:0000256" key="1">
    <source>
        <dbReference type="ARBA" id="ARBA00022670"/>
    </source>
</evidence>
<gene>
    <name evidence="9" type="ORF">CRD36_15985</name>
</gene>
<keyword evidence="2" id="KW-0479">Metal-binding</keyword>
<proteinExistence type="inferred from homology"/>
<dbReference type="InterPro" id="IPR025657">
    <property type="entry name" value="RadC_JAB"/>
</dbReference>
<evidence type="ECO:0000256" key="7">
    <source>
        <dbReference type="SAM" id="MobiDB-lite"/>
    </source>
</evidence>
<dbReference type="InParanoid" id="A0A2G4YNF9"/>
<dbReference type="FunCoup" id="A0A2G4YNF9">
    <property type="interactions" value="191"/>
</dbReference>
<dbReference type="GO" id="GO:0046872">
    <property type="term" value="F:metal ion binding"/>
    <property type="evidence" value="ECO:0007669"/>
    <property type="project" value="UniProtKB-KW"/>
</dbReference>
<keyword evidence="10" id="KW-1185">Reference proteome</keyword>
<accession>A0A2G4YNF9</accession>
<dbReference type="Gene3D" id="1.10.150.20">
    <property type="entry name" value="5' to 3' exonuclease, C-terminal subdomain"/>
    <property type="match status" value="1"/>
</dbReference>
<dbReference type="AlphaFoldDB" id="A0A2G4YNF9"/>
<evidence type="ECO:0000259" key="8">
    <source>
        <dbReference type="PROSITE" id="PS50249"/>
    </source>
</evidence>
<name>A0A2G4YNF9_9PROT</name>
<evidence type="ECO:0000256" key="4">
    <source>
        <dbReference type="ARBA" id="ARBA00022833"/>
    </source>
</evidence>
<dbReference type="PANTHER" id="PTHR30471">
    <property type="entry name" value="DNA REPAIR PROTEIN RADC"/>
    <property type="match status" value="1"/>
</dbReference>
<dbReference type="InterPro" id="IPR020891">
    <property type="entry name" value="UPF0758_CS"/>
</dbReference>
<dbReference type="Pfam" id="PF04002">
    <property type="entry name" value="RadC"/>
    <property type="match status" value="1"/>
</dbReference>
<evidence type="ECO:0000256" key="5">
    <source>
        <dbReference type="ARBA" id="ARBA00023049"/>
    </source>
</evidence>
<dbReference type="InterPro" id="IPR037518">
    <property type="entry name" value="MPN"/>
</dbReference>
<dbReference type="NCBIfam" id="TIGR00608">
    <property type="entry name" value="radc"/>
    <property type="match status" value="1"/>
</dbReference>
<dbReference type="GO" id="GO:0008237">
    <property type="term" value="F:metallopeptidase activity"/>
    <property type="evidence" value="ECO:0007669"/>
    <property type="project" value="UniProtKB-KW"/>
</dbReference>
<comment type="caution">
    <text evidence="9">The sequence shown here is derived from an EMBL/GenBank/DDBJ whole genome shotgun (WGS) entry which is preliminary data.</text>
</comment>
<dbReference type="Proteomes" id="UP000229730">
    <property type="component" value="Unassembled WGS sequence"/>
</dbReference>
<protein>
    <recommendedName>
        <fullName evidence="8">MPN domain-containing protein</fullName>
    </recommendedName>
</protein>
<feature type="domain" description="MPN" evidence="8">
    <location>
        <begin position="110"/>
        <end position="232"/>
    </location>
</feature>
<evidence type="ECO:0000256" key="3">
    <source>
        <dbReference type="ARBA" id="ARBA00022801"/>
    </source>
</evidence>
<evidence type="ECO:0000256" key="6">
    <source>
        <dbReference type="RuleBase" id="RU003797"/>
    </source>
</evidence>